<name>A0A195E251_9HYME</name>
<dbReference type="Proteomes" id="UP000078492">
    <property type="component" value="Unassembled WGS sequence"/>
</dbReference>
<dbReference type="AlphaFoldDB" id="A0A195E251"/>
<evidence type="ECO:0000313" key="2">
    <source>
        <dbReference type="Proteomes" id="UP000078492"/>
    </source>
</evidence>
<sequence length="169" mass="19720">MRRRRSSSHQLQPVEFGDTERWGITGIVHLVDSSCTLELISLRKYIVRQNSFFMVRYPSLDVAYLSFDDDDDCEINGDLDKLDERLLPGTASHLEGKGQEPRKDYVRVGKDRWFPRSKATSDNYLPQRHSVLINSSATFKTTLPDLISEYDPPNVCQRLHHKRKEKRRI</sequence>
<organism evidence="1 2">
    <name type="scientific">Trachymyrmex cornetzi</name>
    <dbReference type="NCBI Taxonomy" id="471704"/>
    <lineage>
        <taxon>Eukaryota</taxon>
        <taxon>Metazoa</taxon>
        <taxon>Ecdysozoa</taxon>
        <taxon>Arthropoda</taxon>
        <taxon>Hexapoda</taxon>
        <taxon>Insecta</taxon>
        <taxon>Pterygota</taxon>
        <taxon>Neoptera</taxon>
        <taxon>Endopterygota</taxon>
        <taxon>Hymenoptera</taxon>
        <taxon>Apocrita</taxon>
        <taxon>Aculeata</taxon>
        <taxon>Formicoidea</taxon>
        <taxon>Formicidae</taxon>
        <taxon>Myrmicinae</taxon>
        <taxon>Trachymyrmex</taxon>
    </lineage>
</organism>
<proteinExistence type="predicted"/>
<accession>A0A195E251</accession>
<dbReference type="EMBL" id="KQ979763">
    <property type="protein sequence ID" value="KYN19218.1"/>
    <property type="molecule type" value="Genomic_DNA"/>
</dbReference>
<reference evidence="1 2" key="1">
    <citation type="submission" date="2015-09" db="EMBL/GenBank/DDBJ databases">
        <title>Trachymyrmex cornetzi WGS genome.</title>
        <authorList>
            <person name="Nygaard S."/>
            <person name="Hu H."/>
            <person name="Boomsma J."/>
            <person name="Zhang G."/>
        </authorList>
    </citation>
    <scope>NUCLEOTIDE SEQUENCE [LARGE SCALE GENOMIC DNA]</scope>
    <source>
        <strain evidence="1">Tcor2-1</strain>
        <tissue evidence="1">Whole body</tissue>
    </source>
</reference>
<gene>
    <name evidence="1" type="ORF">ALC57_08395</name>
</gene>
<keyword evidence="2" id="KW-1185">Reference proteome</keyword>
<evidence type="ECO:0000313" key="1">
    <source>
        <dbReference type="EMBL" id="KYN19218.1"/>
    </source>
</evidence>
<protein>
    <submittedName>
        <fullName evidence="1">Uncharacterized protein</fullName>
    </submittedName>
</protein>